<reference evidence="9 10" key="1">
    <citation type="submission" date="2015-04" db="EMBL/GenBank/DDBJ databases">
        <title>Lasius niger genome sequencing.</title>
        <authorList>
            <person name="Konorov E.A."/>
            <person name="Nikitin M.A."/>
            <person name="Kirill M.V."/>
            <person name="Chang P."/>
        </authorList>
    </citation>
    <scope>NUCLEOTIDE SEQUENCE [LARGE SCALE GENOMIC DNA]</scope>
    <source>
        <tissue evidence="9">Whole</tissue>
    </source>
</reference>
<evidence type="ECO:0000256" key="1">
    <source>
        <dbReference type="ARBA" id="ARBA00001968"/>
    </source>
</evidence>
<evidence type="ECO:0000256" key="7">
    <source>
        <dbReference type="ARBA" id="ARBA00023242"/>
    </source>
</evidence>
<evidence type="ECO:0000256" key="6">
    <source>
        <dbReference type="ARBA" id="ARBA00022801"/>
    </source>
</evidence>
<evidence type="ECO:0000256" key="3">
    <source>
        <dbReference type="ARBA" id="ARBA00006958"/>
    </source>
</evidence>
<evidence type="ECO:0000256" key="4">
    <source>
        <dbReference type="ARBA" id="ARBA00022722"/>
    </source>
</evidence>
<gene>
    <name evidence="9" type="ORF">RF55_6169</name>
</gene>
<comment type="cofactor">
    <cofactor evidence="1">
        <name>a divalent metal cation</name>
        <dbReference type="ChEBI" id="CHEBI:60240"/>
    </cofactor>
</comment>
<keyword evidence="7" id="KW-0539">Nucleus</keyword>
<dbReference type="GO" id="GO:0004518">
    <property type="term" value="F:nuclease activity"/>
    <property type="evidence" value="ECO:0007669"/>
    <property type="project" value="UniProtKB-KW"/>
</dbReference>
<dbReference type="InterPro" id="IPR045249">
    <property type="entry name" value="HARBI1-like"/>
</dbReference>
<feature type="domain" description="DDE Tnp4" evidence="8">
    <location>
        <begin position="194"/>
        <end position="349"/>
    </location>
</feature>
<keyword evidence="4" id="KW-0540">Nuclease</keyword>
<evidence type="ECO:0000259" key="8">
    <source>
        <dbReference type="Pfam" id="PF13359"/>
    </source>
</evidence>
<name>A0A0J7NMJ7_LASNI</name>
<keyword evidence="5" id="KW-0479">Metal-binding</keyword>
<dbReference type="GO" id="GO:0005634">
    <property type="term" value="C:nucleus"/>
    <property type="evidence" value="ECO:0007669"/>
    <property type="project" value="UniProtKB-SubCell"/>
</dbReference>
<evidence type="ECO:0000256" key="5">
    <source>
        <dbReference type="ARBA" id="ARBA00022723"/>
    </source>
</evidence>
<comment type="similarity">
    <text evidence="3">Belongs to the HARBI1 family.</text>
</comment>
<organism evidence="9 10">
    <name type="scientific">Lasius niger</name>
    <name type="common">Black garden ant</name>
    <dbReference type="NCBI Taxonomy" id="67767"/>
    <lineage>
        <taxon>Eukaryota</taxon>
        <taxon>Metazoa</taxon>
        <taxon>Ecdysozoa</taxon>
        <taxon>Arthropoda</taxon>
        <taxon>Hexapoda</taxon>
        <taxon>Insecta</taxon>
        <taxon>Pterygota</taxon>
        <taxon>Neoptera</taxon>
        <taxon>Endopterygota</taxon>
        <taxon>Hymenoptera</taxon>
        <taxon>Apocrita</taxon>
        <taxon>Aculeata</taxon>
        <taxon>Formicoidea</taxon>
        <taxon>Formicidae</taxon>
        <taxon>Formicinae</taxon>
        <taxon>Lasius</taxon>
        <taxon>Lasius</taxon>
    </lineage>
</organism>
<dbReference type="PANTHER" id="PTHR22930:SF292">
    <property type="entry name" value="DDE TNP4 DOMAIN-CONTAINING PROTEIN"/>
    <property type="match status" value="1"/>
</dbReference>
<evidence type="ECO:0000313" key="9">
    <source>
        <dbReference type="EMBL" id="KMQ93705.1"/>
    </source>
</evidence>
<accession>A0A0J7NMJ7</accession>
<dbReference type="InterPro" id="IPR027806">
    <property type="entry name" value="HARBI1_dom"/>
</dbReference>
<dbReference type="Pfam" id="PF13359">
    <property type="entry name" value="DDE_Tnp_4"/>
    <property type="match status" value="1"/>
</dbReference>
<dbReference type="OrthoDB" id="2668416at2759"/>
<comment type="caution">
    <text evidence="9">The sequence shown here is derived from an EMBL/GenBank/DDBJ whole genome shotgun (WGS) entry which is preliminary data.</text>
</comment>
<evidence type="ECO:0000256" key="2">
    <source>
        <dbReference type="ARBA" id="ARBA00004123"/>
    </source>
</evidence>
<comment type="subcellular location">
    <subcellularLocation>
        <location evidence="2">Nucleus</location>
    </subcellularLocation>
</comment>
<dbReference type="GO" id="GO:0046872">
    <property type="term" value="F:metal ion binding"/>
    <property type="evidence" value="ECO:0007669"/>
    <property type="project" value="UniProtKB-KW"/>
</dbReference>
<dbReference type="EMBL" id="LBMM01003281">
    <property type="protein sequence ID" value="KMQ93705.1"/>
    <property type="molecule type" value="Genomic_DNA"/>
</dbReference>
<keyword evidence="10" id="KW-1185">Reference proteome</keyword>
<dbReference type="AlphaFoldDB" id="A0A0J7NMJ7"/>
<dbReference type="Proteomes" id="UP000036403">
    <property type="component" value="Unassembled WGS sequence"/>
</dbReference>
<dbReference type="GO" id="GO:0016787">
    <property type="term" value="F:hydrolase activity"/>
    <property type="evidence" value="ECO:0007669"/>
    <property type="project" value="UniProtKB-KW"/>
</dbReference>
<sequence>MENIDNLILDELLNDDDHDDDDEDEIEDLLIPVINDQGLINIVDIGVEDAPILRDLIHGDRQNGGILNLHYYEHIVPRYSDNQFHSHFRMSRELYEELENLIYRQIRQGENNVPLRKKILLTIWIVGSPESFRSVADRFGLSKSNAHVVFKEVICALKEMMPQFVKWPNAEECENNERIFRMRSRGFPGVVGAIDGCHIPIKQPPGNANDYYNRKGFHSINFQGICDHTGKFIDCLIGRPGRAHDAAVFRSSPIFNRLMDQENPILPPQKHIIGDSAYPCLQNLMTPFRDNGHLTPEQSTYNTKLSSIRSIVERAFGLLKCKWRRLKYLDVKSVRMANYIIAAACTLHNFLLMHDEVDIRENYFMNGDINDENGEDYNDLNVDENEAVGENARMKWEQIMNNL</sequence>
<proteinExistence type="inferred from homology"/>
<protein>
    <submittedName>
        <fullName evidence="9">Nuclease harbi1</fullName>
    </submittedName>
</protein>
<dbReference type="PANTHER" id="PTHR22930">
    <property type="match status" value="1"/>
</dbReference>
<keyword evidence="6" id="KW-0378">Hydrolase</keyword>
<evidence type="ECO:0000313" key="10">
    <source>
        <dbReference type="Proteomes" id="UP000036403"/>
    </source>
</evidence>
<dbReference type="PaxDb" id="67767-A0A0J7NMJ7"/>